<proteinExistence type="predicted"/>
<evidence type="ECO:0000313" key="2">
    <source>
        <dbReference type="Proteomes" id="UP000009026"/>
    </source>
</evidence>
<evidence type="ECO:0000313" key="1">
    <source>
        <dbReference type="EMBL" id="AKQ68706.1"/>
    </source>
</evidence>
<reference evidence="1 2" key="1">
    <citation type="journal article" date="2016" name="PLoS ONE">
        <title>Complete Genome Sequence and Comparative Genomics of a Novel Myxobacterium Myxococcus hansupus.</title>
        <authorList>
            <person name="Sharma G."/>
            <person name="Narwani T."/>
            <person name="Subramanian S."/>
        </authorList>
    </citation>
    <scope>NUCLEOTIDE SEQUENCE [LARGE SCALE GENOMIC DNA]</scope>
    <source>
        <strain evidence="2">mixupus</strain>
    </source>
</reference>
<protein>
    <submittedName>
        <fullName evidence="1">Uncharacterized protein</fullName>
    </submittedName>
</protein>
<sequence length="39" mass="3994">MPKLGFKKTVTSAAVGAAQGEVVFSGMAGVLIRSPERDS</sequence>
<dbReference type="KEGG" id="mym:A176_005618"/>
<keyword evidence="2" id="KW-1185">Reference proteome</keyword>
<dbReference type="Proteomes" id="UP000009026">
    <property type="component" value="Chromosome"/>
</dbReference>
<dbReference type="EMBL" id="CP012109">
    <property type="protein sequence ID" value="AKQ68706.1"/>
    <property type="molecule type" value="Genomic_DNA"/>
</dbReference>
<dbReference type="AlphaFoldDB" id="A0A0H4WZ29"/>
<organism evidence="1 2">
    <name type="scientific">Pseudomyxococcus hansupus</name>
    <dbReference type="NCBI Taxonomy" id="1297742"/>
    <lineage>
        <taxon>Bacteria</taxon>
        <taxon>Pseudomonadati</taxon>
        <taxon>Myxococcota</taxon>
        <taxon>Myxococcia</taxon>
        <taxon>Myxococcales</taxon>
        <taxon>Cystobacterineae</taxon>
        <taxon>Myxococcaceae</taxon>
        <taxon>Pseudomyxococcus</taxon>
    </lineage>
</organism>
<name>A0A0H4WZ29_9BACT</name>
<accession>A0A0H4WZ29</accession>
<gene>
    <name evidence="1" type="ORF">A176_005618</name>
</gene>